<dbReference type="GO" id="GO:0005759">
    <property type="term" value="C:mitochondrial matrix"/>
    <property type="evidence" value="ECO:0007669"/>
    <property type="project" value="TreeGrafter"/>
</dbReference>
<comment type="cofactor">
    <cofactor evidence="1">
        <name>Mn(2+)</name>
        <dbReference type="ChEBI" id="CHEBI:29035"/>
    </cofactor>
</comment>
<comment type="catalytic activity">
    <reaction evidence="14">
        <text>a medium-chain fatty acid + ATP + CoA = a medium-chain fatty acyl-CoA + AMP + diphosphate</text>
        <dbReference type="Rhea" id="RHEA:48340"/>
        <dbReference type="ChEBI" id="CHEBI:30616"/>
        <dbReference type="ChEBI" id="CHEBI:33019"/>
        <dbReference type="ChEBI" id="CHEBI:57287"/>
        <dbReference type="ChEBI" id="CHEBI:59558"/>
        <dbReference type="ChEBI" id="CHEBI:90546"/>
        <dbReference type="ChEBI" id="CHEBI:456215"/>
        <dbReference type="EC" id="6.2.1.2"/>
    </reaction>
    <physiologicalReaction direction="left-to-right" evidence="14">
        <dbReference type="Rhea" id="RHEA:48341"/>
    </physiologicalReaction>
</comment>
<dbReference type="GO" id="GO:0031956">
    <property type="term" value="F:medium-chain fatty acid-CoA ligase activity"/>
    <property type="evidence" value="ECO:0007669"/>
    <property type="project" value="UniProtKB-EC"/>
</dbReference>
<keyword evidence="8" id="KW-0067">ATP-binding</keyword>
<dbReference type="InterPro" id="IPR020845">
    <property type="entry name" value="AMP-binding_CS"/>
</dbReference>
<dbReference type="FunFam" id="3.30.300.30:FF:000005">
    <property type="entry name" value="Acyl-coenzyme A synthetase ACSM5, mitochondrial"/>
    <property type="match status" value="1"/>
</dbReference>
<dbReference type="GO" id="GO:0006633">
    <property type="term" value="P:fatty acid biosynthetic process"/>
    <property type="evidence" value="ECO:0007669"/>
    <property type="project" value="TreeGrafter"/>
</dbReference>
<dbReference type="GO" id="GO:0005524">
    <property type="term" value="F:ATP binding"/>
    <property type="evidence" value="ECO:0007669"/>
    <property type="project" value="UniProtKB-KW"/>
</dbReference>
<reference evidence="18" key="1">
    <citation type="submission" date="2017-11" db="EMBL/GenBank/DDBJ databases">
        <authorList>
            <person name="Lima N.C."/>
            <person name="Parody-Merino A.M."/>
            <person name="Battley P.F."/>
            <person name="Fidler A.E."/>
            <person name="Prosdocimi F."/>
        </authorList>
    </citation>
    <scope>NUCLEOTIDE SEQUENCE [LARGE SCALE GENOMIC DNA]</scope>
</reference>
<dbReference type="GO" id="GO:0006637">
    <property type="term" value="P:acyl-CoA metabolic process"/>
    <property type="evidence" value="ECO:0007669"/>
    <property type="project" value="TreeGrafter"/>
</dbReference>
<evidence type="ECO:0000313" key="18">
    <source>
        <dbReference type="Proteomes" id="UP000233556"/>
    </source>
</evidence>
<dbReference type="InterPro" id="IPR042099">
    <property type="entry name" value="ANL_N_sf"/>
</dbReference>
<comment type="similarity">
    <text evidence="3">Belongs to the ATP-dependent AMP-binding enzyme family.</text>
</comment>
<dbReference type="Proteomes" id="UP000233556">
    <property type="component" value="Unassembled WGS sequence"/>
</dbReference>
<evidence type="ECO:0000256" key="14">
    <source>
        <dbReference type="ARBA" id="ARBA00048477"/>
    </source>
</evidence>
<dbReference type="Gene3D" id="3.40.50.12780">
    <property type="entry name" value="N-terminal domain of ligase-like"/>
    <property type="match status" value="3"/>
</dbReference>
<comment type="subcellular location">
    <subcellularLocation>
        <location evidence="2">Mitochondrion</location>
    </subcellularLocation>
</comment>
<dbReference type="Gene3D" id="3.30.300.30">
    <property type="match status" value="2"/>
</dbReference>
<protein>
    <recommendedName>
        <fullName evidence="13">medium-chain acyl-CoA ligase</fullName>
        <ecNumber evidence="13">6.2.1.2</ecNumber>
    </recommendedName>
</protein>
<dbReference type="PROSITE" id="PS00455">
    <property type="entry name" value="AMP_BINDING"/>
    <property type="match status" value="1"/>
</dbReference>
<evidence type="ECO:0000313" key="17">
    <source>
        <dbReference type="EMBL" id="PKU43672.1"/>
    </source>
</evidence>
<evidence type="ECO:0000259" key="15">
    <source>
        <dbReference type="Pfam" id="PF00501"/>
    </source>
</evidence>
<dbReference type="OrthoDB" id="6614653at2759"/>
<evidence type="ECO:0000256" key="11">
    <source>
        <dbReference type="ARBA" id="ARBA00023098"/>
    </source>
</evidence>
<evidence type="ECO:0000256" key="6">
    <source>
        <dbReference type="ARBA" id="ARBA00022741"/>
    </source>
</evidence>
<keyword evidence="9" id="KW-0460">Magnesium</keyword>
<dbReference type="InterPro" id="IPR045851">
    <property type="entry name" value="AMP-bd_C_sf"/>
</dbReference>
<dbReference type="EC" id="6.2.1.2" evidence="13"/>
<evidence type="ECO:0000256" key="12">
    <source>
        <dbReference type="ARBA" id="ARBA00023128"/>
    </source>
</evidence>
<dbReference type="FunFam" id="3.40.50.12780:FF:000007">
    <property type="entry name" value="Acyl-coenzyme A synthetase ACSM2A, mitochondrial"/>
    <property type="match status" value="1"/>
</dbReference>
<keyword evidence="11" id="KW-0443">Lipid metabolism</keyword>
<feature type="domain" description="AMP-dependent synthetase/ligase" evidence="15">
    <location>
        <begin position="97"/>
        <end position="452"/>
    </location>
</feature>
<sequence>MPDQYRFIATVLQIFLYSLQHLRTSSSAMKSLFKLQTLKSLWTLRPPNRTFRGHRRLFASDVYSQYESVRRGEQQIPKYFNFASDVLDRWSELEKTGRRPSNPAFWWISGKGEEVKWSFEELGFLSRKVANVLTKVCGLQKGDRIVVILPRIPEWWLVNVACMRTGIVLIPGITQLSAKDILYRLQASKATGIITNDTLAPTVDSVASECQFLKTKLIVSKGGREGWLNFTDLYKNQSDDHSCVKTRIQDSMSIFFTSGTTGSPKMTEHSQGSLGFRPLLSERYWLDLTPSDVIWSTADTGWILASLASVFDPWVFGSCIFIHKLPQIESAAILNTLCRFPIDALVGAPTLFRMLVQNDLSNYKFMNLKHCMSGGEPLNPEVMEQWKSKTGLDIYEVYGQTETGIICSVFKGMKIKPGSMGKAAPLFDVQVVDKNANILPPGQQGEIAVRSKPIRPLGLFSEYVDNPKKTAESERGDFYVTGDRGTMDEDGYFWFIGRDDDIIISSGYRIGPFEVESALIEHPAVAETAVVSSPDPLRGEVVKAFVVLSPTFSSTDLESLTCDLQEHVKKTTAPYKYPRKEQKGPSNPALWWINGKGDETKWSFEELGFLSQKAANVLSGPCGLQRGDRVLVILPRIPEWWLLNVACMRTGVIIIPGTTQLTAEDICYRLLASKAKCIITTDVLAPAVDSVASKCQFLKTKLIVSESSRAEWLNFSDLLKYWMNLTSSDIMWNMSDTAWVKAAIGSVFGPWFQGTCVFVHAMPQFDPRAVLKTLCRYPVTTLCSAPTAYRMLVQHDLTRYAFKALKHCLTGGEPLNPEVMAQWKSQTGLTIYEGYGQTEIGMICANMKGMKIKPGSLGKATPPYDVQIIDENGSVLPPGKEGDIAIKMDAKRPFTFFTRYLDDPEKTASTVRGNFYITGDRGSMDEDGYIWFMGRSDDVIISSGYRIGPFEIESALIQHPAVLESAVVSSPDPIRGEIEFVQQLPKTITGKIRRNELRNKEWGQI</sequence>
<evidence type="ECO:0000256" key="9">
    <source>
        <dbReference type="ARBA" id="ARBA00022842"/>
    </source>
</evidence>
<keyword evidence="10" id="KW-0809">Transit peptide</keyword>
<keyword evidence="12" id="KW-0496">Mitochondrion</keyword>
<evidence type="ECO:0000256" key="8">
    <source>
        <dbReference type="ARBA" id="ARBA00022840"/>
    </source>
</evidence>
<dbReference type="InterPro" id="IPR025110">
    <property type="entry name" value="AMP-bd_C"/>
</dbReference>
<dbReference type="EMBL" id="KZ505880">
    <property type="protein sequence ID" value="PKU43672.1"/>
    <property type="molecule type" value="Genomic_DNA"/>
</dbReference>
<evidence type="ECO:0000256" key="7">
    <source>
        <dbReference type="ARBA" id="ARBA00022832"/>
    </source>
</evidence>
<proteinExistence type="inferred from homology"/>
<feature type="domain" description="AMP-dependent synthetase/ligase" evidence="15">
    <location>
        <begin position="582"/>
        <end position="714"/>
    </location>
</feature>
<dbReference type="PANTHER" id="PTHR43605:SF12">
    <property type="entry name" value="ACYL-COENZYME A SYNTHETASE ACSM4, MITOCHONDRIAL"/>
    <property type="match status" value="1"/>
</dbReference>
<evidence type="ECO:0000256" key="1">
    <source>
        <dbReference type="ARBA" id="ARBA00001936"/>
    </source>
</evidence>
<name>A0A2I0UCA3_LIMLA</name>
<feature type="domain" description="AMP-dependent synthetase/ligase" evidence="15">
    <location>
        <begin position="722"/>
        <end position="887"/>
    </location>
</feature>
<dbReference type="InterPro" id="IPR051087">
    <property type="entry name" value="Mitochondrial_ACSM"/>
</dbReference>
<dbReference type="Pfam" id="PF13193">
    <property type="entry name" value="AMP-binding_C"/>
    <property type="match status" value="1"/>
</dbReference>
<evidence type="ECO:0000259" key="16">
    <source>
        <dbReference type="Pfam" id="PF13193"/>
    </source>
</evidence>
<accession>A0A2I0UCA3</accession>
<organism evidence="17 18">
    <name type="scientific">Limosa lapponica baueri</name>
    <dbReference type="NCBI Taxonomy" id="1758121"/>
    <lineage>
        <taxon>Eukaryota</taxon>
        <taxon>Metazoa</taxon>
        <taxon>Chordata</taxon>
        <taxon>Craniata</taxon>
        <taxon>Vertebrata</taxon>
        <taxon>Euteleostomi</taxon>
        <taxon>Archelosauria</taxon>
        <taxon>Archosauria</taxon>
        <taxon>Dinosauria</taxon>
        <taxon>Saurischia</taxon>
        <taxon>Theropoda</taxon>
        <taxon>Coelurosauria</taxon>
        <taxon>Aves</taxon>
        <taxon>Neognathae</taxon>
        <taxon>Neoaves</taxon>
        <taxon>Charadriiformes</taxon>
        <taxon>Scolopacidae</taxon>
        <taxon>Limosa</taxon>
    </lineage>
</organism>
<dbReference type="Pfam" id="PF00501">
    <property type="entry name" value="AMP-binding"/>
    <property type="match status" value="3"/>
</dbReference>
<keyword evidence="7" id="KW-0276">Fatty acid metabolism</keyword>
<reference evidence="18" key="2">
    <citation type="submission" date="2017-12" db="EMBL/GenBank/DDBJ databases">
        <title>Genome sequence of the Bar-tailed Godwit (Limosa lapponica baueri).</title>
        <authorList>
            <person name="Lima N.C.B."/>
            <person name="Parody-Merino A.M."/>
            <person name="Battley P.F."/>
            <person name="Fidler A.E."/>
            <person name="Prosdocimi F."/>
        </authorList>
    </citation>
    <scope>NUCLEOTIDE SEQUENCE [LARGE SCALE GENOMIC DNA]</scope>
</reference>
<evidence type="ECO:0000256" key="5">
    <source>
        <dbReference type="ARBA" id="ARBA00022723"/>
    </source>
</evidence>
<keyword evidence="5" id="KW-0479">Metal-binding</keyword>
<evidence type="ECO:0000256" key="4">
    <source>
        <dbReference type="ARBA" id="ARBA00022598"/>
    </source>
</evidence>
<dbReference type="GO" id="GO:0004321">
    <property type="term" value="F:fatty-acyl-CoA synthase activity"/>
    <property type="evidence" value="ECO:0007669"/>
    <property type="project" value="TreeGrafter"/>
</dbReference>
<keyword evidence="6" id="KW-0547">Nucleotide-binding</keyword>
<dbReference type="PANTHER" id="PTHR43605">
    <property type="entry name" value="ACYL-COENZYME A SYNTHETASE"/>
    <property type="match status" value="1"/>
</dbReference>
<dbReference type="GO" id="GO:0046872">
    <property type="term" value="F:metal ion binding"/>
    <property type="evidence" value="ECO:0007669"/>
    <property type="project" value="UniProtKB-KW"/>
</dbReference>
<evidence type="ECO:0000256" key="13">
    <source>
        <dbReference type="ARBA" id="ARBA00039009"/>
    </source>
</evidence>
<evidence type="ECO:0000256" key="10">
    <source>
        <dbReference type="ARBA" id="ARBA00022946"/>
    </source>
</evidence>
<dbReference type="SUPFAM" id="SSF56801">
    <property type="entry name" value="Acetyl-CoA synthetase-like"/>
    <property type="match status" value="2"/>
</dbReference>
<keyword evidence="4" id="KW-0436">Ligase</keyword>
<dbReference type="InterPro" id="IPR000873">
    <property type="entry name" value="AMP-dep_synth/lig_dom"/>
</dbReference>
<gene>
    <name evidence="17" type="ORF">llap_6031</name>
</gene>
<keyword evidence="18" id="KW-1185">Reference proteome</keyword>
<dbReference type="AlphaFoldDB" id="A0A2I0UCA3"/>
<evidence type="ECO:0000256" key="2">
    <source>
        <dbReference type="ARBA" id="ARBA00004173"/>
    </source>
</evidence>
<evidence type="ECO:0000256" key="3">
    <source>
        <dbReference type="ARBA" id="ARBA00006432"/>
    </source>
</evidence>
<feature type="domain" description="AMP-binding enzyme C-terminal" evidence="16">
    <location>
        <begin position="514"/>
        <end position="580"/>
    </location>
</feature>